<evidence type="ECO:0000313" key="1">
    <source>
        <dbReference type="EMBL" id="CAI9729072.1"/>
    </source>
</evidence>
<dbReference type="Proteomes" id="UP001162480">
    <property type="component" value="Chromosome 10"/>
</dbReference>
<reference evidence="1" key="1">
    <citation type="submission" date="2023-08" db="EMBL/GenBank/DDBJ databases">
        <authorList>
            <person name="Alioto T."/>
            <person name="Alioto T."/>
            <person name="Gomez Garrido J."/>
        </authorList>
    </citation>
    <scope>NUCLEOTIDE SEQUENCE</scope>
</reference>
<organism evidence="1 2">
    <name type="scientific">Octopus vulgaris</name>
    <name type="common">Common octopus</name>
    <dbReference type="NCBI Taxonomy" id="6645"/>
    <lineage>
        <taxon>Eukaryota</taxon>
        <taxon>Metazoa</taxon>
        <taxon>Spiralia</taxon>
        <taxon>Lophotrochozoa</taxon>
        <taxon>Mollusca</taxon>
        <taxon>Cephalopoda</taxon>
        <taxon>Coleoidea</taxon>
        <taxon>Octopodiformes</taxon>
        <taxon>Octopoda</taxon>
        <taxon>Incirrata</taxon>
        <taxon>Octopodidae</taxon>
        <taxon>Octopus</taxon>
    </lineage>
</organism>
<sequence>MAVSRISSTNRHWLYATYQRVIFETSQKEFEPATADRNLFIWIGEDDKSCTDELIVCITLINAHTLFLRCTPRLGLVQIPYYDIREEKKIPIRLSSEFLKAFPGIAHISRCFNDVLD</sequence>
<gene>
    <name evidence="1" type="ORF">OCTVUL_1B005805</name>
</gene>
<accession>A0AA36B8Q1</accession>
<proteinExistence type="predicted"/>
<protein>
    <submittedName>
        <fullName evidence="1">Uncharacterized protein</fullName>
    </submittedName>
</protein>
<evidence type="ECO:0000313" key="2">
    <source>
        <dbReference type="Proteomes" id="UP001162480"/>
    </source>
</evidence>
<dbReference type="EMBL" id="OX597823">
    <property type="protein sequence ID" value="CAI9729072.1"/>
    <property type="molecule type" value="Genomic_DNA"/>
</dbReference>
<keyword evidence="2" id="KW-1185">Reference proteome</keyword>
<dbReference type="AlphaFoldDB" id="A0AA36B8Q1"/>
<name>A0AA36B8Q1_OCTVU</name>